<feature type="region of interest" description="Disordered" evidence="4">
    <location>
        <begin position="491"/>
        <end position="531"/>
    </location>
</feature>
<dbReference type="EMBL" id="ONZP01000842">
    <property type="protein sequence ID" value="SPJ91258.1"/>
    <property type="molecule type" value="Genomic_DNA"/>
</dbReference>
<dbReference type="PROSITE" id="PS50088">
    <property type="entry name" value="ANK_REPEAT"/>
    <property type="match status" value="1"/>
</dbReference>
<accession>A0AAE8MPI1</accession>
<evidence type="ECO:0000256" key="1">
    <source>
        <dbReference type="ARBA" id="ARBA00022737"/>
    </source>
</evidence>
<keyword evidence="5" id="KW-0812">Transmembrane</keyword>
<dbReference type="Proteomes" id="UP001187734">
    <property type="component" value="Unassembled WGS sequence"/>
</dbReference>
<organism evidence="7 8">
    <name type="scientific">Fusarium torulosum</name>
    <dbReference type="NCBI Taxonomy" id="33205"/>
    <lineage>
        <taxon>Eukaryota</taxon>
        <taxon>Fungi</taxon>
        <taxon>Dikarya</taxon>
        <taxon>Ascomycota</taxon>
        <taxon>Pezizomycotina</taxon>
        <taxon>Sordariomycetes</taxon>
        <taxon>Hypocreomycetidae</taxon>
        <taxon>Hypocreales</taxon>
        <taxon>Nectriaceae</taxon>
        <taxon>Fusarium</taxon>
    </lineage>
</organism>
<comment type="caution">
    <text evidence="7">The sequence shown here is derived from an EMBL/GenBank/DDBJ whole genome shotgun (WGS) entry which is preliminary data.</text>
</comment>
<feature type="repeat" description="ANK" evidence="3">
    <location>
        <begin position="1054"/>
        <end position="1089"/>
    </location>
</feature>
<dbReference type="InterPro" id="IPR036770">
    <property type="entry name" value="Ankyrin_rpt-contain_sf"/>
</dbReference>
<keyword evidence="6" id="KW-0732">Signal</keyword>
<dbReference type="InterPro" id="IPR002110">
    <property type="entry name" value="Ankyrin_rpt"/>
</dbReference>
<evidence type="ECO:0000256" key="3">
    <source>
        <dbReference type="PROSITE-ProRule" id="PRU00023"/>
    </source>
</evidence>
<feature type="transmembrane region" description="Helical" evidence="5">
    <location>
        <begin position="290"/>
        <end position="315"/>
    </location>
</feature>
<gene>
    <name evidence="7" type="ORF">FTOL_13494</name>
</gene>
<protein>
    <submittedName>
        <fullName evidence="7">Uncharacterized protein</fullName>
    </submittedName>
</protein>
<proteinExistence type="predicted"/>
<feature type="chain" id="PRO_5042136308" evidence="6">
    <location>
        <begin position="22"/>
        <end position="1128"/>
    </location>
</feature>
<dbReference type="AlphaFoldDB" id="A0AAE8MPI1"/>
<dbReference type="PANTHER" id="PTHR24134">
    <property type="entry name" value="ANKYRIN REPEAT-CONTAINING PROTEIN DDB_G0279043"/>
    <property type="match status" value="1"/>
</dbReference>
<evidence type="ECO:0000313" key="8">
    <source>
        <dbReference type="Proteomes" id="UP001187734"/>
    </source>
</evidence>
<keyword evidence="1" id="KW-0677">Repeat</keyword>
<evidence type="ECO:0000256" key="5">
    <source>
        <dbReference type="SAM" id="Phobius"/>
    </source>
</evidence>
<reference evidence="7" key="1">
    <citation type="submission" date="2018-03" db="EMBL/GenBank/DDBJ databases">
        <authorList>
            <person name="Guldener U."/>
        </authorList>
    </citation>
    <scope>NUCLEOTIDE SEQUENCE</scope>
</reference>
<keyword evidence="2 3" id="KW-0040">ANK repeat</keyword>
<evidence type="ECO:0000313" key="7">
    <source>
        <dbReference type="EMBL" id="SPJ91258.1"/>
    </source>
</evidence>
<dbReference type="PROSITE" id="PS50297">
    <property type="entry name" value="ANK_REP_REGION"/>
    <property type="match status" value="1"/>
</dbReference>
<dbReference type="Gene3D" id="1.25.40.20">
    <property type="entry name" value="Ankyrin repeat-containing domain"/>
    <property type="match status" value="1"/>
</dbReference>
<evidence type="ECO:0000256" key="6">
    <source>
        <dbReference type="SAM" id="SignalP"/>
    </source>
</evidence>
<dbReference type="SUPFAM" id="SSF48403">
    <property type="entry name" value="Ankyrin repeat"/>
    <property type="match status" value="1"/>
</dbReference>
<feature type="transmembrane region" description="Helical" evidence="5">
    <location>
        <begin position="387"/>
        <end position="409"/>
    </location>
</feature>
<keyword evidence="5" id="KW-1133">Transmembrane helix</keyword>
<feature type="transmembrane region" description="Helical" evidence="5">
    <location>
        <begin position="55"/>
        <end position="78"/>
    </location>
</feature>
<dbReference type="SMART" id="SM00248">
    <property type="entry name" value="ANK"/>
    <property type="match status" value="3"/>
</dbReference>
<feature type="compositionally biased region" description="Polar residues" evidence="4">
    <location>
        <begin position="500"/>
        <end position="531"/>
    </location>
</feature>
<feature type="region of interest" description="Disordered" evidence="4">
    <location>
        <begin position="736"/>
        <end position="766"/>
    </location>
</feature>
<keyword evidence="5" id="KW-0472">Membrane</keyword>
<keyword evidence="8" id="KW-1185">Reference proteome</keyword>
<sequence>MPYEIHYAVALLLLFTPIGKADSGDDFSNNLFSDLAPLLALFGERVTMQFLSQTLGWADCVILAMAPLGVITTIVSAIRVEGPPWLKAIIGRSRENRSVAEMELMSSTSQETCELWNGDDVVRCQGLAPVKEFICLFPPNIPISEIKRVRITRLEDEEANPKGLMKRQEPQANGVVQGLRALERKVNNFGIGFWSRTRSMDVEAPVSISLQHLAQEDNGQQKPEPEMVILRNTEIQAPNITLNRHNKVTRRHLYIAAVFGSTIQLGVLIYFGLISYYYPSKFKRADKAVLGYAFPFSATGTILLVTGMFLCAHVVDRSTNEVIYEPTQGYVAKVVWLQSKQTVSDQVFRSFALYPQECPQTITTSQRSGPMDESKGKRGSTLEYKSLPINLSVVGTGISLAGFFIQFIGLRAMHWSASVGQLIAIFIMTVVRAFVRRGFTACIHDVQLREKFELDELAMALGNLDSRLDSRSTDGEPIFDFGLSKGGSWTVMMNGDKSPENPSDNSSQASSINTPGTQAESTDTSTPPAESTMIRTNNIAQDILQLRTKLAQLADWRGPASTEATQLAEAIEATIDSLCPKEGPDLFSWTINVKVLDEKGLDKILPVVLQLKRNEGHWKCRVDELDSVLSLWLCSVDKKRHVSTGNLNDSGSKRPLQMDNDAWFRKKSSETRGGLILIGQQTNELGRCLKWWMPTDWSYQVSIENDETLANWDLWRVLGAKRTGYSKGEAATRSLKNNISNSNLENNSSSEDPSDDSSRSSSRSSLPSDQVLSFLAIQSHESLESLYAKHIFYAFIWAAVERMDKAIIYHPELDSSSPLDSGDWSTLRLQCTSLSKLARSIQTSGLMDLHNSYLVLIPSLHYYARLGELNCVVQIMSMKAKDHERLLNWTAAAECYQQLFYLASYFRVDSYIYTKSVAMMVEYVRAIYDLQHSVLQAETERFKEAWKAAKSLSSLMRHKADPQILDSLRNLYSFQSVERHAWSDSALFPSTQNQPSINNEETKYCSLTELHRQIARSRKDSNGNDSSSAQQEGKDAAIDLPSTLRQYVNTPDILGWTPLHYAASIYDEGAEVWIRRLIKEGADANARDIRDYTPLHYCLLHGNGLAMDALVVGGANVRAIILVELLFT</sequence>
<feature type="signal peptide" evidence="6">
    <location>
        <begin position="1"/>
        <end position="21"/>
    </location>
</feature>
<evidence type="ECO:0000256" key="2">
    <source>
        <dbReference type="ARBA" id="ARBA00023043"/>
    </source>
</evidence>
<name>A0AAE8MPI1_9HYPO</name>
<feature type="transmembrane region" description="Helical" evidence="5">
    <location>
        <begin position="253"/>
        <end position="278"/>
    </location>
</feature>
<dbReference type="Pfam" id="PF12796">
    <property type="entry name" value="Ank_2"/>
    <property type="match status" value="1"/>
</dbReference>
<dbReference type="PANTHER" id="PTHR24134:SF9">
    <property type="entry name" value="ANKYRIN REPEAT AND SOCS BOX PROTEIN 8"/>
    <property type="match status" value="1"/>
</dbReference>
<feature type="compositionally biased region" description="Low complexity" evidence="4">
    <location>
        <begin position="740"/>
        <end position="751"/>
    </location>
</feature>
<evidence type="ECO:0000256" key="4">
    <source>
        <dbReference type="SAM" id="MobiDB-lite"/>
    </source>
</evidence>